<keyword evidence="5" id="KW-1185">Reference proteome</keyword>
<keyword evidence="1" id="KW-0732">Signal</keyword>
<keyword evidence="3" id="KW-0472">Membrane</keyword>
<feature type="transmembrane region" description="Helical" evidence="3">
    <location>
        <begin position="41"/>
        <end position="58"/>
    </location>
</feature>
<evidence type="ECO:0008006" key="6">
    <source>
        <dbReference type="Google" id="ProtNLM"/>
    </source>
</evidence>
<dbReference type="Proteomes" id="UP000316184">
    <property type="component" value="Unassembled WGS sequence"/>
</dbReference>
<dbReference type="Gene3D" id="2.60.40.1240">
    <property type="match status" value="1"/>
</dbReference>
<evidence type="ECO:0000256" key="1">
    <source>
        <dbReference type="ARBA" id="ARBA00022729"/>
    </source>
</evidence>
<accession>A0A561U445</accession>
<evidence type="ECO:0000256" key="3">
    <source>
        <dbReference type="SAM" id="Phobius"/>
    </source>
</evidence>
<keyword evidence="3" id="KW-1133">Transmembrane helix</keyword>
<dbReference type="AlphaFoldDB" id="A0A561U445"/>
<evidence type="ECO:0000256" key="2">
    <source>
        <dbReference type="SAM" id="MobiDB-lite"/>
    </source>
</evidence>
<evidence type="ECO:0000313" key="4">
    <source>
        <dbReference type="EMBL" id="TWF94121.1"/>
    </source>
</evidence>
<dbReference type="InterPro" id="IPR029050">
    <property type="entry name" value="Immunoprotect_excell_Ig-like"/>
</dbReference>
<comment type="caution">
    <text evidence="4">The sequence shown here is derived from an EMBL/GenBank/DDBJ whole genome shotgun (WGS) entry which is preliminary data.</text>
</comment>
<keyword evidence="3" id="KW-0812">Transmembrane</keyword>
<feature type="transmembrane region" description="Helical" evidence="3">
    <location>
        <begin position="64"/>
        <end position="81"/>
    </location>
</feature>
<gene>
    <name evidence="4" type="ORF">FHU35_14403</name>
</gene>
<name>A0A561U445_9PSEU</name>
<evidence type="ECO:0000313" key="5">
    <source>
        <dbReference type="Proteomes" id="UP000316184"/>
    </source>
</evidence>
<dbReference type="EMBL" id="VIWX01000004">
    <property type="protein sequence ID" value="TWF94121.1"/>
    <property type="molecule type" value="Genomic_DNA"/>
</dbReference>
<protein>
    <recommendedName>
        <fullName evidence="6">DUF4352 domain-containing protein</fullName>
    </recommendedName>
</protein>
<feature type="compositionally biased region" description="Polar residues" evidence="2">
    <location>
        <begin position="18"/>
        <end position="30"/>
    </location>
</feature>
<feature type="region of interest" description="Disordered" evidence="2">
    <location>
        <begin position="1"/>
        <end position="33"/>
    </location>
</feature>
<proteinExistence type="predicted"/>
<feature type="transmembrane region" description="Helical" evidence="3">
    <location>
        <begin position="93"/>
        <end position="111"/>
    </location>
</feature>
<sequence>MDRHDRRRSRSTDLGDAVSQSARTQTQNPYLPQPKPRFGKLAWAALILGIIGLCGSIVPILNNATAVAALVGLVLGIIALFGSRKALAGTGSVLCVLAVVATVVLQGAMVAELNRVLAGENPARPAEDAAPAPVLRLGFGDRHTWPDGRAISVLPPAPYVEVSEFSRPPAGKRHVQFQVAVRNGGQDSYNAVTTTITVTHHGHVAQQHFGAGDPIPVEQLPPGGEVRYTMVFEIDAEPGELQVSVQPTFSAEETAYFVGQV</sequence>
<organism evidence="4 5">
    <name type="scientific">Saccharopolyspora dendranthemae</name>
    <dbReference type="NCBI Taxonomy" id="1181886"/>
    <lineage>
        <taxon>Bacteria</taxon>
        <taxon>Bacillati</taxon>
        <taxon>Actinomycetota</taxon>
        <taxon>Actinomycetes</taxon>
        <taxon>Pseudonocardiales</taxon>
        <taxon>Pseudonocardiaceae</taxon>
        <taxon>Saccharopolyspora</taxon>
    </lineage>
</organism>
<reference evidence="4 5" key="1">
    <citation type="submission" date="2019-06" db="EMBL/GenBank/DDBJ databases">
        <title>Sequencing the genomes of 1000 actinobacteria strains.</title>
        <authorList>
            <person name="Klenk H.-P."/>
        </authorList>
    </citation>
    <scope>NUCLEOTIDE SEQUENCE [LARGE SCALE GENOMIC DNA]</scope>
    <source>
        <strain evidence="4 5">DSM 46699</strain>
    </source>
</reference>